<dbReference type="Proteomes" id="UP000176865">
    <property type="component" value="Unassembled WGS sequence"/>
</dbReference>
<protein>
    <recommendedName>
        <fullName evidence="1">Reverse transcriptase domain-containing protein</fullName>
    </recommendedName>
</protein>
<gene>
    <name evidence="2" type="ORF">A2996_03200</name>
</gene>
<dbReference type="PANTHER" id="PTHR34047">
    <property type="entry name" value="NUCLEAR INTRON MATURASE 1, MITOCHONDRIAL-RELATED"/>
    <property type="match status" value="1"/>
</dbReference>
<dbReference type="InterPro" id="IPR043502">
    <property type="entry name" value="DNA/RNA_pol_sf"/>
</dbReference>
<accession>A0A1F5EPI5</accession>
<evidence type="ECO:0000313" key="2">
    <source>
        <dbReference type="EMBL" id="OGD69329.1"/>
    </source>
</evidence>
<dbReference type="EMBL" id="MFAB01000003">
    <property type="protein sequence ID" value="OGD69329.1"/>
    <property type="molecule type" value="Genomic_DNA"/>
</dbReference>
<reference evidence="2 3" key="1">
    <citation type="journal article" date="2016" name="Nat. Commun.">
        <title>Thousands of microbial genomes shed light on interconnected biogeochemical processes in an aquifer system.</title>
        <authorList>
            <person name="Anantharaman K."/>
            <person name="Brown C.T."/>
            <person name="Hug L.A."/>
            <person name="Sharon I."/>
            <person name="Castelle C.J."/>
            <person name="Probst A.J."/>
            <person name="Thomas B.C."/>
            <person name="Singh A."/>
            <person name="Wilkins M.J."/>
            <person name="Karaoz U."/>
            <person name="Brodie E.L."/>
            <person name="Williams K.H."/>
            <person name="Hubbard S.S."/>
            <person name="Banfield J.F."/>
        </authorList>
    </citation>
    <scope>NUCLEOTIDE SEQUENCE [LARGE SCALE GENOMIC DNA]</scope>
</reference>
<dbReference type="PROSITE" id="PS50878">
    <property type="entry name" value="RT_POL"/>
    <property type="match status" value="1"/>
</dbReference>
<proteinExistence type="predicted"/>
<name>A0A1F5EPI5_9BACT</name>
<dbReference type="STRING" id="1797579.A2996_03200"/>
<evidence type="ECO:0000259" key="1">
    <source>
        <dbReference type="PROSITE" id="PS50878"/>
    </source>
</evidence>
<evidence type="ECO:0000313" key="3">
    <source>
        <dbReference type="Proteomes" id="UP000176865"/>
    </source>
</evidence>
<comment type="caution">
    <text evidence="2">The sequence shown here is derived from an EMBL/GenBank/DDBJ whole genome shotgun (WGS) entry which is preliminary data.</text>
</comment>
<dbReference type="PANTHER" id="PTHR34047:SF8">
    <property type="entry name" value="PROTEIN YKFC"/>
    <property type="match status" value="1"/>
</dbReference>
<dbReference type="AlphaFoldDB" id="A0A1F5EPI5"/>
<dbReference type="InterPro" id="IPR000477">
    <property type="entry name" value="RT_dom"/>
</dbReference>
<dbReference type="Pfam" id="PF00078">
    <property type="entry name" value="RVT_1"/>
    <property type="match status" value="1"/>
</dbReference>
<dbReference type="InterPro" id="IPR051083">
    <property type="entry name" value="GrpII_Intron_Splice-Mob/Def"/>
</dbReference>
<dbReference type="CDD" id="cd01651">
    <property type="entry name" value="RT_G2_intron"/>
    <property type="match status" value="1"/>
</dbReference>
<sequence>MKTHKNKQPKQDLFSFKNLLKAYYQCRKRKRKTINASKFELDFENELLKLEKELKDKTYKIGNSICFVVTYPTPREIFAADFKDRIVHHLFINHIEKIWNKKFIHHSYACRKNKGAHEAVKDLRKTLRKTSCNFSCPAYYLQVDISAFFMSLKKDILFSLISKHLKNPQLLWLAKQIIFHDPTKDFYCKSDKKLFELIPDHKSLFKVSKRQGLPIGNLTSQFFANIYMNELDQFAKHNLKIKYYFRYVDDILIICEDPKQLEKWKCQIDTFLKTKLEICLHPKKSKIKSIYSGINFVGFIIKPNYLIIRKRTISNLKRKLYQFNEFFVTEDYIISKNQLEKILAVINSYYGHFKHADTYNLKKSIYQKHFKELKKYIIPANENFDYFELENF</sequence>
<organism evidence="2 3">
    <name type="scientific">Candidatus Campbellbacteria bacterium RIFCSPLOWO2_01_FULL_34_15</name>
    <dbReference type="NCBI Taxonomy" id="1797579"/>
    <lineage>
        <taxon>Bacteria</taxon>
        <taxon>Candidatus Campbelliibacteriota</taxon>
    </lineage>
</organism>
<dbReference type="SUPFAM" id="SSF56672">
    <property type="entry name" value="DNA/RNA polymerases"/>
    <property type="match status" value="1"/>
</dbReference>
<feature type="domain" description="Reverse transcriptase" evidence="1">
    <location>
        <begin position="1"/>
        <end position="301"/>
    </location>
</feature>